<sequence>MVGASQQAADKSEKKRGKQPKKFVDQRSAAIELALSAAEIQEGKSREKVEKRKQALVSSSFTSPLILPLICPPDLQKAIKSTKEGSSKSSGKVKIKEKKAIIAAQKAQKKKEKVKARKETKGAGNRKEKDGRAGESSNVEKRADPVRARKRVSFA</sequence>
<dbReference type="Proteomes" id="UP000076761">
    <property type="component" value="Unassembled WGS sequence"/>
</dbReference>
<name>A0A165V2T5_9AGAM</name>
<feature type="region of interest" description="Disordered" evidence="1">
    <location>
        <begin position="1"/>
        <end position="24"/>
    </location>
</feature>
<reference evidence="2 3" key="1">
    <citation type="journal article" date="2016" name="Mol. Biol. Evol.">
        <title>Comparative Genomics of Early-Diverging Mushroom-Forming Fungi Provides Insights into the Origins of Lignocellulose Decay Capabilities.</title>
        <authorList>
            <person name="Nagy L.G."/>
            <person name="Riley R."/>
            <person name="Tritt A."/>
            <person name="Adam C."/>
            <person name="Daum C."/>
            <person name="Floudas D."/>
            <person name="Sun H."/>
            <person name="Yadav J.S."/>
            <person name="Pangilinan J."/>
            <person name="Larsson K.H."/>
            <person name="Matsuura K."/>
            <person name="Barry K."/>
            <person name="Labutti K."/>
            <person name="Kuo R."/>
            <person name="Ohm R.A."/>
            <person name="Bhattacharya S.S."/>
            <person name="Shirouzu T."/>
            <person name="Yoshinaga Y."/>
            <person name="Martin F.M."/>
            <person name="Grigoriev I.V."/>
            <person name="Hibbett D.S."/>
        </authorList>
    </citation>
    <scope>NUCLEOTIDE SEQUENCE [LARGE SCALE GENOMIC DNA]</scope>
    <source>
        <strain evidence="2 3">HHB14362 ss-1</strain>
    </source>
</reference>
<dbReference type="EMBL" id="KV425555">
    <property type="protein sequence ID" value="KZT29069.1"/>
    <property type="molecule type" value="Genomic_DNA"/>
</dbReference>
<protein>
    <submittedName>
        <fullName evidence="2">Uncharacterized protein</fullName>
    </submittedName>
</protein>
<dbReference type="InParanoid" id="A0A165V2T5"/>
<feature type="compositionally biased region" description="Basic and acidic residues" evidence="1">
    <location>
        <begin position="117"/>
        <end position="147"/>
    </location>
</feature>
<evidence type="ECO:0000313" key="3">
    <source>
        <dbReference type="Proteomes" id="UP000076761"/>
    </source>
</evidence>
<organism evidence="2 3">
    <name type="scientific">Neolentinus lepideus HHB14362 ss-1</name>
    <dbReference type="NCBI Taxonomy" id="1314782"/>
    <lineage>
        <taxon>Eukaryota</taxon>
        <taxon>Fungi</taxon>
        <taxon>Dikarya</taxon>
        <taxon>Basidiomycota</taxon>
        <taxon>Agaricomycotina</taxon>
        <taxon>Agaricomycetes</taxon>
        <taxon>Gloeophyllales</taxon>
        <taxon>Gloeophyllaceae</taxon>
        <taxon>Neolentinus</taxon>
    </lineage>
</organism>
<dbReference type="AlphaFoldDB" id="A0A165V2T5"/>
<evidence type="ECO:0000256" key="1">
    <source>
        <dbReference type="SAM" id="MobiDB-lite"/>
    </source>
</evidence>
<dbReference type="OrthoDB" id="2620452at2759"/>
<keyword evidence="3" id="KW-1185">Reference proteome</keyword>
<accession>A0A165V2T5</accession>
<feature type="compositionally biased region" description="Basic residues" evidence="1">
    <location>
        <begin position="107"/>
        <end position="116"/>
    </location>
</feature>
<gene>
    <name evidence="2" type="ORF">NEOLEDRAFT_1175393</name>
</gene>
<proteinExistence type="predicted"/>
<feature type="region of interest" description="Disordered" evidence="1">
    <location>
        <begin position="102"/>
        <end position="155"/>
    </location>
</feature>
<evidence type="ECO:0000313" key="2">
    <source>
        <dbReference type="EMBL" id="KZT29069.1"/>
    </source>
</evidence>